<organism evidence="1 2">
    <name type="scientific">Chironomus riparius</name>
    <dbReference type="NCBI Taxonomy" id="315576"/>
    <lineage>
        <taxon>Eukaryota</taxon>
        <taxon>Metazoa</taxon>
        <taxon>Ecdysozoa</taxon>
        <taxon>Arthropoda</taxon>
        <taxon>Hexapoda</taxon>
        <taxon>Insecta</taxon>
        <taxon>Pterygota</taxon>
        <taxon>Neoptera</taxon>
        <taxon>Endopterygota</taxon>
        <taxon>Diptera</taxon>
        <taxon>Nematocera</taxon>
        <taxon>Chironomoidea</taxon>
        <taxon>Chironomidae</taxon>
        <taxon>Chironominae</taxon>
        <taxon>Chironomus</taxon>
    </lineage>
</organism>
<dbReference type="Proteomes" id="UP001153620">
    <property type="component" value="Chromosome 2"/>
</dbReference>
<reference evidence="1" key="1">
    <citation type="submission" date="2022-01" db="EMBL/GenBank/DDBJ databases">
        <authorList>
            <person name="King R."/>
        </authorList>
    </citation>
    <scope>NUCLEOTIDE SEQUENCE</scope>
</reference>
<reference evidence="1" key="2">
    <citation type="submission" date="2022-10" db="EMBL/GenBank/DDBJ databases">
        <authorList>
            <consortium name="ENA_rothamsted_submissions"/>
            <consortium name="culmorum"/>
            <person name="King R."/>
        </authorList>
    </citation>
    <scope>NUCLEOTIDE SEQUENCE</scope>
</reference>
<evidence type="ECO:0000313" key="1">
    <source>
        <dbReference type="EMBL" id="CAG9803854.1"/>
    </source>
</evidence>
<name>A0A9N9RS08_9DIPT</name>
<keyword evidence="2" id="KW-1185">Reference proteome</keyword>
<dbReference type="AlphaFoldDB" id="A0A9N9RS08"/>
<accession>A0A9N9RS08</accession>
<dbReference type="EMBL" id="OU895878">
    <property type="protein sequence ID" value="CAG9803854.1"/>
    <property type="molecule type" value="Genomic_DNA"/>
</dbReference>
<evidence type="ECO:0000313" key="2">
    <source>
        <dbReference type="Proteomes" id="UP001153620"/>
    </source>
</evidence>
<gene>
    <name evidence="1" type="ORF">CHIRRI_LOCUS6750</name>
</gene>
<protein>
    <submittedName>
        <fullName evidence="1">Uncharacterized protein</fullName>
    </submittedName>
</protein>
<proteinExistence type="predicted"/>
<sequence>MEAHLDQNSVRELMTVSAINVAKLLTTNQSMKETYFIRISDIPKRLKLYDIIIKLQKEYKLNFITNVHRSRSSRNIGNLVIGCRNTGEYKAFMARGDAIMVRGYWLTIEESRRPIGVNLVKVPEELKSVVKELSRVISFEAANSYSKVFPTERILEILLEMEADEWITNGIDGIWLKYIHHDRKLHDKVILSLDETISYNAISRFLMEYGNRDLKKRALRIIMSYKSIWKRENVYEVHENDEAIYILTKDLLDKDMLSNLNNFNSIRVIIE</sequence>